<comment type="caution">
    <text evidence="2">The sequence shown here is derived from an EMBL/GenBank/DDBJ whole genome shotgun (WGS) entry which is preliminary data.</text>
</comment>
<proteinExistence type="predicted"/>
<dbReference type="RefSeq" id="WP_197312990.1">
    <property type="nucleotide sequence ID" value="NZ_JADZLT010000056.1"/>
</dbReference>
<evidence type="ECO:0000256" key="1">
    <source>
        <dbReference type="SAM" id="MobiDB-lite"/>
    </source>
</evidence>
<organism evidence="2 3">
    <name type="scientific">Methylobrevis albus</name>
    <dbReference type="NCBI Taxonomy" id="2793297"/>
    <lineage>
        <taxon>Bacteria</taxon>
        <taxon>Pseudomonadati</taxon>
        <taxon>Pseudomonadota</taxon>
        <taxon>Alphaproteobacteria</taxon>
        <taxon>Hyphomicrobiales</taxon>
        <taxon>Pleomorphomonadaceae</taxon>
        <taxon>Methylobrevis</taxon>
    </lineage>
</organism>
<reference evidence="2" key="1">
    <citation type="submission" date="2020-12" db="EMBL/GenBank/DDBJ databases">
        <title>Methylobrevis albus sp. nov., isolated from fresh water lack sediment.</title>
        <authorList>
            <person name="Zou Q."/>
        </authorList>
    </citation>
    <scope>NUCLEOTIDE SEQUENCE</scope>
    <source>
        <strain evidence="2">L22</strain>
    </source>
</reference>
<protein>
    <submittedName>
        <fullName evidence="2">Uncharacterized protein</fullName>
    </submittedName>
</protein>
<dbReference type="EMBL" id="JADZLT010000056">
    <property type="protein sequence ID" value="MBH0239920.1"/>
    <property type="molecule type" value="Genomic_DNA"/>
</dbReference>
<gene>
    <name evidence="2" type="ORF">I5731_19015</name>
</gene>
<dbReference type="Proteomes" id="UP000631694">
    <property type="component" value="Unassembled WGS sequence"/>
</dbReference>
<feature type="region of interest" description="Disordered" evidence="1">
    <location>
        <begin position="65"/>
        <end position="85"/>
    </location>
</feature>
<dbReference type="AlphaFoldDB" id="A0A931N0C7"/>
<evidence type="ECO:0000313" key="2">
    <source>
        <dbReference type="EMBL" id="MBH0239920.1"/>
    </source>
</evidence>
<sequence>MVQIAKFVQKDGQEVYINADMLLYIAPAPGGSALYFSAYRPDGISRVFVQQAPKEVASKLAKLGQPAGKVDGGSPEGVAAKPKPVTPNAAALAQAKGVKKV</sequence>
<keyword evidence="3" id="KW-1185">Reference proteome</keyword>
<name>A0A931N0C7_9HYPH</name>
<accession>A0A931N0C7</accession>
<evidence type="ECO:0000313" key="3">
    <source>
        <dbReference type="Proteomes" id="UP000631694"/>
    </source>
</evidence>